<dbReference type="AlphaFoldDB" id="A0A6G1HPL2"/>
<keyword evidence="3" id="KW-1185">Reference proteome</keyword>
<sequence>MRTSSSASAPHRAVQDKQIHINTYTPSPFAATLPHAPSMKKGLNEPRKLTNQTKQCIKISAPRALPKRSTKRRSKRPNPKKMSQKCVSQKNHNLCTLQHANISRSAPMHQKTPLSSHAHTAMLHSLRRNQKNDACTSDYSAMKQAGTRLRKTIVREAESLSLPSTPHGSDECSKKKSAP</sequence>
<gene>
    <name evidence="2" type="ORF">EJ06DRAFT_119253</name>
</gene>
<accession>A0A6G1HPL2</accession>
<evidence type="ECO:0000313" key="3">
    <source>
        <dbReference type="Proteomes" id="UP000799640"/>
    </source>
</evidence>
<evidence type="ECO:0000313" key="2">
    <source>
        <dbReference type="EMBL" id="KAF2397993.1"/>
    </source>
</evidence>
<evidence type="ECO:0000256" key="1">
    <source>
        <dbReference type="SAM" id="MobiDB-lite"/>
    </source>
</evidence>
<feature type="region of interest" description="Disordered" evidence="1">
    <location>
        <begin position="58"/>
        <end position="89"/>
    </location>
</feature>
<dbReference type="EMBL" id="ML996701">
    <property type="protein sequence ID" value="KAF2397993.1"/>
    <property type="molecule type" value="Genomic_DNA"/>
</dbReference>
<protein>
    <submittedName>
        <fullName evidence="2">Uncharacterized protein</fullName>
    </submittedName>
</protein>
<feature type="region of interest" description="Disordered" evidence="1">
    <location>
        <begin position="155"/>
        <end position="179"/>
    </location>
</feature>
<dbReference type="Proteomes" id="UP000799640">
    <property type="component" value="Unassembled WGS sequence"/>
</dbReference>
<organism evidence="2 3">
    <name type="scientific">Trichodelitschia bisporula</name>
    <dbReference type="NCBI Taxonomy" id="703511"/>
    <lineage>
        <taxon>Eukaryota</taxon>
        <taxon>Fungi</taxon>
        <taxon>Dikarya</taxon>
        <taxon>Ascomycota</taxon>
        <taxon>Pezizomycotina</taxon>
        <taxon>Dothideomycetes</taxon>
        <taxon>Dothideomycetes incertae sedis</taxon>
        <taxon>Phaeotrichales</taxon>
        <taxon>Phaeotrichaceae</taxon>
        <taxon>Trichodelitschia</taxon>
    </lineage>
</organism>
<feature type="compositionally biased region" description="Basic residues" evidence="1">
    <location>
        <begin position="65"/>
        <end position="83"/>
    </location>
</feature>
<name>A0A6G1HPL2_9PEZI</name>
<reference evidence="2" key="1">
    <citation type="journal article" date="2020" name="Stud. Mycol.">
        <title>101 Dothideomycetes genomes: a test case for predicting lifestyles and emergence of pathogens.</title>
        <authorList>
            <person name="Haridas S."/>
            <person name="Albert R."/>
            <person name="Binder M."/>
            <person name="Bloem J."/>
            <person name="Labutti K."/>
            <person name="Salamov A."/>
            <person name="Andreopoulos B."/>
            <person name="Baker S."/>
            <person name="Barry K."/>
            <person name="Bills G."/>
            <person name="Bluhm B."/>
            <person name="Cannon C."/>
            <person name="Castanera R."/>
            <person name="Culley D."/>
            <person name="Daum C."/>
            <person name="Ezra D."/>
            <person name="Gonzalez J."/>
            <person name="Henrissat B."/>
            <person name="Kuo A."/>
            <person name="Liang C."/>
            <person name="Lipzen A."/>
            <person name="Lutzoni F."/>
            <person name="Magnuson J."/>
            <person name="Mondo S."/>
            <person name="Nolan M."/>
            <person name="Ohm R."/>
            <person name="Pangilinan J."/>
            <person name="Park H.-J."/>
            <person name="Ramirez L."/>
            <person name="Alfaro M."/>
            <person name="Sun H."/>
            <person name="Tritt A."/>
            <person name="Yoshinaga Y."/>
            <person name="Zwiers L.-H."/>
            <person name="Turgeon B."/>
            <person name="Goodwin S."/>
            <person name="Spatafora J."/>
            <person name="Crous P."/>
            <person name="Grigoriev I."/>
        </authorList>
    </citation>
    <scope>NUCLEOTIDE SEQUENCE</scope>
    <source>
        <strain evidence="2">CBS 262.69</strain>
    </source>
</reference>
<feature type="compositionally biased region" description="Basic and acidic residues" evidence="1">
    <location>
        <begin position="168"/>
        <end position="179"/>
    </location>
</feature>
<proteinExistence type="predicted"/>
<feature type="region of interest" description="Disordered" evidence="1">
    <location>
        <begin position="1"/>
        <end position="21"/>
    </location>
</feature>